<keyword evidence="3" id="KW-1003">Cell membrane</keyword>
<accession>A0AAU8NJY2</accession>
<dbReference type="SUPFAM" id="SSF103481">
    <property type="entry name" value="Multidrug resistance efflux transporter EmrE"/>
    <property type="match status" value="2"/>
</dbReference>
<dbReference type="Pfam" id="PF00892">
    <property type="entry name" value="EamA"/>
    <property type="match status" value="2"/>
</dbReference>
<feature type="transmembrane region" description="Helical" evidence="7">
    <location>
        <begin position="40"/>
        <end position="59"/>
    </location>
</feature>
<dbReference type="InterPro" id="IPR000620">
    <property type="entry name" value="EamA_dom"/>
</dbReference>
<evidence type="ECO:0000256" key="3">
    <source>
        <dbReference type="ARBA" id="ARBA00022475"/>
    </source>
</evidence>
<feature type="transmembrane region" description="Helical" evidence="7">
    <location>
        <begin position="100"/>
        <end position="119"/>
    </location>
</feature>
<dbReference type="EMBL" id="CP159992">
    <property type="protein sequence ID" value="XCP96822.1"/>
    <property type="molecule type" value="Genomic_DNA"/>
</dbReference>
<evidence type="ECO:0000256" key="6">
    <source>
        <dbReference type="ARBA" id="ARBA00023136"/>
    </source>
</evidence>
<gene>
    <name evidence="9" type="ORF">ABXS70_09005</name>
</gene>
<feature type="domain" description="EamA" evidence="8">
    <location>
        <begin position="11"/>
        <end position="143"/>
    </location>
</feature>
<organism evidence="9">
    <name type="scientific">Paenibacillus sp. AN1007</name>
    <dbReference type="NCBI Taxonomy" id="3151385"/>
    <lineage>
        <taxon>Bacteria</taxon>
        <taxon>Bacillati</taxon>
        <taxon>Bacillota</taxon>
        <taxon>Bacilli</taxon>
        <taxon>Bacillales</taxon>
        <taxon>Paenibacillaceae</taxon>
        <taxon>Paenibacillus</taxon>
    </lineage>
</organism>
<feature type="domain" description="EamA" evidence="8">
    <location>
        <begin position="155"/>
        <end position="291"/>
    </location>
</feature>
<evidence type="ECO:0000256" key="7">
    <source>
        <dbReference type="SAM" id="Phobius"/>
    </source>
</evidence>
<reference evidence="9" key="1">
    <citation type="submission" date="2024-05" db="EMBL/GenBank/DDBJ databases">
        <title>Draft genome assemblies of 36 bacteria isolated from hibernating arctic ground squirrels.</title>
        <authorList>
            <person name="McKee H."/>
            <person name="Mullen L."/>
            <person name="Drown D.M."/>
            <person name="Duddleston K.N."/>
        </authorList>
    </citation>
    <scope>NUCLEOTIDE SEQUENCE</scope>
    <source>
        <strain evidence="9">AN1007</strain>
    </source>
</reference>
<keyword evidence="6 7" id="KW-0472">Membrane</keyword>
<dbReference type="PANTHER" id="PTHR32322">
    <property type="entry name" value="INNER MEMBRANE TRANSPORTER"/>
    <property type="match status" value="1"/>
</dbReference>
<dbReference type="AlphaFoldDB" id="A0AAU8NJY2"/>
<evidence type="ECO:0000256" key="2">
    <source>
        <dbReference type="ARBA" id="ARBA00007362"/>
    </source>
</evidence>
<comment type="similarity">
    <text evidence="2">Belongs to the EamA transporter family.</text>
</comment>
<evidence type="ECO:0000256" key="4">
    <source>
        <dbReference type="ARBA" id="ARBA00022692"/>
    </source>
</evidence>
<evidence type="ECO:0000313" key="9">
    <source>
        <dbReference type="EMBL" id="XCP96822.1"/>
    </source>
</evidence>
<keyword evidence="5 7" id="KW-1133">Transmembrane helix</keyword>
<dbReference type="PANTHER" id="PTHR32322:SF18">
    <property type="entry name" value="S-ADENOSYLMETHIONINE_S-ADENOSYLHOMOCYSTEINE TRANSPORTER"/>
    <property type="match status" value="1"/>
</dbReference>
<evidence type="ECO:0000256" key="5">
    <source>
        <dbReference type="ARBA" id="ARBA00022989"/>
    </source>
</evidence>
<evidence type="ECO:0000256" key="1">
    <source>
        <dbReference type="ARBA" id="ARBA00004651"/>
    </source>
</evidence>
<feature type="transmembrane region" description="Helical" evidence="7">
    <location>
        <begin position="251"/>
        <end position="270"/>
    </location>
</feature>
<dbReference type="InterPro" id="IPR050638">
    <property type="entry name" value="AA-Vitamin_Transporters"/>
</dbReference>
<feature type="transmembrane region" description="Helical" evidence="7">
    <location>
        <begin position="12"/>
        <end position="34"/>
    </location>
</feature>
<sequence>MTSIRHQSNAAGHLLALLTIVVWGTTFVSTKVLLQHFTPVEILLLRFLIGYLVLWIIYPRPQRVRSFRDEVLFMGAGLCGVALYFLIENFALVYTTASNAGIIVSAAPFFTAVLAHFFLDGEKLTRRFLIGFGIAMCGIILITLNGSYMLQLNPLGDLLAFIAPAVWAVYSVLMRKIGTRNYHVIGASRKVFLYGLLFMLPALVMFEFELNAARFTQITNISNLLFLGVGASALCFVTWNQAVKLLGAIRTSVYIYLVPVITVISSALILHEQMTWISILGASLTLYGSYISERTVMQKEHKIPLAK</sequence>
<proteinExistence type="inferred from homology"/>
<dbReference type="GO" id="GO:0005886">
    <property type="term" value="C:plasma membrane"/>
    <property type="evidence" value="ECO:0007669"/>
    <property type="project" value="UniProtKB-SubCell"/>
</dbReference>
<feature type="transmembrane region" description="Helical" evidence="7">
    <location>
        <begin position="276"/>
        <end position="292"/>
    </location>
</feature>
<comment type="subcellular location">
    <subcellularLocation>
        <location evidence="1">Cell membrane</location>
        <topology evidence="1">Multi-pass membrane protein</topology>
    </subcellularLocation>
</comment>
<feature type="transmembrane region" description="Helical" evidence="7">
    <location>
        <begin position="220"/>
        <end position="239"/>
    </location>
</feature>
<feature type="transmembrane region" description="Helical" evidence="7">
    <location>
        <begin position="128"/>
        <end position="148"/>
    </location>
</feature>
<name>A0AAU8NJY2_9BACL</name>
<feature type="transmembrane region" description="Helical" evidence="7">
    <location>
        <begin position="191"/>
        <end position="208"/>
    </location>
</feature>
<keyword evidence="4 7" id="KW-0812">Transmembrane</keyword>
<dbReference type="InterPro" id="IPR037185">
    <property type="entry name" value="EmrE-like"/>
</dbReference>
<protein>
    <submittedName>
        <fullName evidence="9">DMT family transporter</fullName>
    </submittedName>
</protein>
<evidence type="ECO:0000259" key="8">
    <source>
        <dbReference type="Pfam" id="PF00892"/>
    </source>
</evidence>
<dbReference type="RefSeq" id="WP_342551507.1">
    <property type="nucleotide sequence ID" value="NZ_CP159992.1"/>
</dbReference>
<feature type="transmembrane region" description="Helical" evidence="7">
    <location>
        <begin position="154"/>
        <end position="170"/>
    </location>
</feature>
<feature type="transmembrane region" description="Helical" evidence="7">
    <location>
        <begin position="71"/>
        <end position="94"/>
    </location>
</feature>